<keyword evidence="2 4" id="KW-0863">Zinc-finger</keyword>
<evidence type="ECO:0000256" key="4">
    <source>
        <dbReference type="PROSITE-ProRule" id="PRU00175"/>
    </source>
</evidence>
<protein>
    <submittedName>
        <fullName evidence="7">RING-type domain-containing protein</fullName>
    </submittedName>
</protein>
<dbReference type="GO" id="GO:0008270">
    <property type="term" value="F:zinc ion binding"/>
    <property type="evidence" value="ECO:0007669"/>
    <property type="project" value="UniProtKB-KW"/>
</dbReference>
<feature type="domain" description="RING-type" evidence="5">
    <location>
        <begin position="57"/>
        <end position="100"/>
    </location>
</feature>
<dbReference type="SUPFAM" id="SSF57850">
    <property type="entry name" value="RING/U-box"/>
    <property type="match status" value="1"/>
</dbReference>
<evidence type="ECO:0000259" key="5">
    <source>
        <dbReference type="PROSITE" id="PS50089"/>
    </source>
</evidence>
<dbReference type="SMART" id="SM00184">
    <property type="entry name" value="RING"/>
    <property type="match status" value="1"/>
</dbReference>
<proteinExistence type="predicted"/>
<keyword evidence="3" id="KW-0862">Zinc</keyword>
<dbReference type="InterPro" id="IPR001841">
    <property type="entry name" value="Znf_RING"/>
</dbReference>
<evidence type="ECO:0000313" key="6">
    <source>
        <dbReference type="Proteomes" id="UP000887565"/>
    </source>
</evidence>
<evidence type="ECO:0000256" key="2">
    <source>
        <dbReference type="ARBA" id="ARBA00022771"/>
    </source>
</evidence>
<dbReference type="Proteomes" id="UP000887565">
    <property type="component" value="Unplaced"/>
</dbReference>
<dbReference type="PROSITE" id="PS50089">
    <property type="entry name" value="ZF_RING_2"/>
    <property type="match status" value="1"/>
</dbReference>
<dbReference type="InterPro" id="IPR013083">
    <property type="entry name" value="Znf_RING/FYVE/PHD"/>
</dbReference>
<dbReference type="PANTHER" id="PTHR25462:SF296">
    <property type="entry name" value="MEIOTIC P26, ISOFORM F"/>
    <property type="match status" value="1"/>
</dbReference>
<dbReference type="PANTHER" id="PTHR25462">
    <property type="entry name" value="BONUS, ISOFORM C-RELATED"/>
    <property type="match status" value="1"/>
</dbReference>
<reference evidence="7" key="1">
    <citation type="submission" date="2022-11" db="UniProtKB">
        <authorList>
            <consortium name="WormBaseParasite"/>
        </authorList>
    </citation>
    <scope>IDENTIFICATION</scope>
</reference>
<evidence type="ECO:0000256" key="1">
    <source>
        <dbReference type="ARBA" id="ARBA00022723"/>
    </source>
</evidence>
<accession>A0A915IJH5</accession>
<evidence type="ECO:0000256" key="3">
    <source>
        <dbReference type="ARBA" id="ARBA00022833"/>
    </source>
</evidence>
<sequence>MNKLKKPDKGWEFEKLPCPVLYSSFIFNFTKYPLLSDFIRAAGMCDVENDLAKLVECPVCLDFFDRPKMLWCAHALCQKCISRMVASNGNNYHMFCPLCRKYTRIPRQGLPLAYALQELVNVCKRLKSSKSSACRSVSPVLPLKLEWVASTQTTSLTPLPHFTANHLAISLLRPTIDQNSTAQNLAFTNEKACTVKGGSRILGNSDRIIGICHDCSISGPLIDDWICTECDYKIACSKCAMLRHRSHPVLLAGDLRQKRKEIVLKWFDELSDSIDRLYNNRTEINYIQTELRVRRSHSALWKIEDGGLVFGDNLDENGSEFAWADDRFVEELNSLPTALTELLNRQQVLLTKLNIARSKLILKRLASSSMLLKLKDEIDMQSIFSRFIVHYQAKLTVYARRVRTRL</sequence>
<dbReference type="Gene3D" id="3.30.40.10">
    <property type="entry name" value="Zinc/RING finger domain, C3HC4 (zinc finger)"/>
    <property type="match status" value="1"/>
</dbReference>
<name>A0A915IJH5_ROMCU</name>
<dbReference type="InterPro" id="IPR027370">
    <property type="entry name" value="Znf-RING_euk"/>
</dbReference>
<dbReference type="PROSITE" id="PS00518">
    <property type="entry name" value="ZF_RING_1"/>
    <property type="match status" value="1"/>
</dbReference>
<dbReference type="Pfam" id="PF13445">
    <property type="entry name" value="zf-RING_UBOX"/>
    <property type="match status" value="1"/>
</dbReference>
<keyword evidence="6" id="KW-1185">Reference proteome</keyword>
<dbReference type="InterPro" id="IPR047153">
    <property type="entry name" value="TRIM45/56/19-like"/>
</dbReference>
<evidence type="ECO:0000313" key="7">
    <source>
        <dbReference type="WBParaSite" id="nRc.2.0.1.t14201-RA"/>
    </source>
</evidence>
<dbReference type="AlphaFoldDB" id="A0A915IJH5"/>
<dbReference type="InterPro" id="IPR017907">
    <property type="entry name" value="Znf_RING_CS"/>
</dbReference>
<dbReference type="WBParaSite" id="nRc.2.0.1.t14201-RA">
    <property type="protein sequence ID" value="nRc.2.0.1.t14201-RA"/>
    <property type="gene ID" value="nRc.2.0.1.g14201"/>
</dbReference>
<organism evidence="6 7">
    <name type="scientific">Romanomermis culicivorax</name>
    <name type="common">Nematode worm</name>
    <dbReference type="NCBI Taxonomy" id="13658"/>
    <lineage>
        <taxon>Eukaryota</taxon>
        <taxon>Metazoa</taxon>
        <taxon>Ecdysozoa</taxon>
        <taxon>Nematoda</taxon>
        <taxon>Enoplea</taxon>
        <taxon>Dorylaimia</taxon>
        <taxon>Mermithida</taxon>
        <taxon>Mermithoidea</taxon>
        <taxon>Mermithidae</taxon>
        <taxon>Romanomermis</taxon>
    </lineage>
</organism>
<keyword evidence="1" id="KW-0479">Metal-binding</keyword>